<comment type="caution">
    <text evidence="1">The sequence shown here is derived from an EMBL/GenBank/DDBJ whole genome shotgun (WGS) entry which is preliminary data.</text>
</comment>
<dbReference type="EMBL" id="JBBPBM010000086">
    <property type="protein sequence ID" value="KAK8510421.1"/>
    <property type="molecule type" value="Genomic_DNA"/>
</dbReference>
<evidence type="ECO:0000313" key="2">
    <source>
        <dbReference type="Proteomes" id="UP001472677"/>
    </source>
</evidence>
<organism evidence="1 2">
    <name type="scientific">Hibiscus sabdariffa</name>
    <name type="common">roselle</name>
    <dbReference type="NCBI Taxonomy" id="183260"/>
    <lineage>
        <taxon>Eukaryota</taxon>
        <taxon>Viridiplantae</taxon>
        <taxon>Streptophyta</taxon>
        <taxon>Embryophyta</taxon>
        <taxon>Tracheophyta</taxon>
        <taxon>Spermatophyta</taxon>
        <taxon>Magnoliopsida</taxon>
        <taxon>eudicotyledons</taxon>
        <taxon>Gunneridae</taxon>
        <taxon>Pentapetalae</taxon>
        <taxon>rosids</taxon>
        <taxon>malvids</taxon>
        <taxon>Malvales</taxon>
        <taxon>Malvaceae</taxon>
        <taxon>Malvoideae</taxon>
        <taxon>Hibiscus</taxon>
    </lineage>
</organism>
<gene>
    <name evidence="1" type="ORF">V6N12_011786</name>
</gene>
<name>A0ABR2BTJ0_9ROSI</name>
<keyword evidence="2" id="KW-1185">Reference proteome</keyword>
<evidence type="ECO:0000313" key="1">
    <source>
        <dbReference type="EMBL" id="KAK8510421.1"/>
    </source>
</evidence>
<accession>A0ABR2BTJ0</accession>
<protein>
    <submittedName>
        <fullName evidence="1">Uncharacterized protein</fullName>
    </submittedName>
</protein>
<sequence>MIPKVKMEMSEEEKRRMKVNGKALHMLFCALGPDMYSKMSLCTSAKEVCGTLETTYEGTNDVKQTKIGLLNLSYGNFKMEPDENATKIKRTTIIKAKDLKTLKLDALMGALFTHVIMKKGREEEKKRSWRRRRDRRKRYELLSKLHKKRMILRRRFQRKGDFKNKRKEEEKDQIIFYECKRPRHIRSECPQLKKKSFGKKKKLKAQIATWSDEESSDEEEQEVSNLCLMELEEDSKVTSNSSKCDLTFDELFEEYEELQEEEEYKNAYIEFLDKQQILLGCLSRTHELTNNLIYKAPRSNHQVPKRTPSFLGFLELTHQAKRPGENHNFDFQNMLCLNLESPQKISLRSLLSPPE</sequence>
<dbReference type="Pfam" id="PF14223">
    <property type="entry name" value="Retrotran_gag_2"/>
    <property type="match status" value="1"/>
</dbReference>
<dbReference type="Proteomes" id="UP001472677">
    <property type="component" value="Unassembled WGS sequence"/>
</dbReference>
<dbReference type="PANTHER" id="PTHR34676:SF8">
    <property type="entry name" value="TRANSMEMBRANE PROTEIN"/>
    <property type="match status" value="1"/>
</dbReference>
<dbReference type="PANTHER" id="PTHR34676">
    <property type="entry name" value="DUF4219 DOMAIN-CONTAINING PROTEIN-RELATED"/>
    <property type="match status" value="1"/>
</dbReference>
<reference evidence="1 2" key="1">
    <citation type="journal article" date="2024" name="G3 (Bethesda)">
        <title>Genome assembly of Hibiscus sabdariffa L. provides insights into metabolisms of medicinal natural products.</title>
        <authorList>
            <person name="Kim T."/>
        </authorList>
    </citation>
    <scope>NUCLEOTIDE SEQUENCE [LARGE SCALE GENOMIC DNA]</scope>
    <source>
        <strain evidence="1">TK-2024</strain>
        <tissue evidence="1">Old leaves</tissue>
    </source>
</reference>
<proteinExistence type="predicted"/>